<dbReference type="PANTHER" id="PTHR24252">
    <property type="entry name" value="ACROSIN-RELATED"/>
    <property type="match status" value="1"/>
</dbReference>
<dbReference type="InterPro" id="IPR009003">
    <property type="entry name" value="Peptidase_S1_PA"/>
</dbReference>
<dbReference type="InterPro" id="IPR018114">
    <property type="entry name" value="TRYPSIN_HIS"/>
</dbReference>
<evidence type="ECO:0000256" key="2">
    <source>
        <dbReference type="SAM" id="MobiDB-lite"/>
    </source>
</evidence>
<proteinExistence type="predicted"/>
<organism evidence="4 5">
    <name type="scientific">Taenia crassiceps</name>
    <dbReference type="NCBI Taxonomy" id="6207"/>
    <lineage>
        <taxon>Eukaryota</taxon>
        <taxon>Metazoa</taxon>
        <taxon>Spiralia</taxon>
        <taxon>Lophotrochozoa</taxon>
        <taxon>Platyhelminthes</taxon>
        <taxon>Cestoda</taxon>
        <taxon>Eucestoda</taxon>
        <taxon>Cyclophyllidea</taxon>
        <taxon>Taeniidae</taxon>
        <taxon>Taenia</taxon>
    </lineage>
</organism>
<dbReference type="PROSITE" id="PS50092">
    <property type="entry name" value="TSP1"/>
    <property type="match status" value="1"/>
</dbReference>
<protein>
    <submittedName>
        <fullName evidence="4">Chymotrypsin-like elastase family member 2B</fullName>
    </submittedName>
</protein>
<reference evidence="4 5" key="1">
    <citation type="journal article" date="2022" name="Front. Cell. Infect. Microbiol.">
        <title>The Genomes of Two Strains of Taenia crassiceps the Animal Model for the Study of Human Cysticercosis.</title>
        <authorList>
            <person name="Bobes R.J."/>
            <person name="Estrada K."/>
            <person name="Rios-Valencia D.G."/>
            <person name="Calderon-Gallegos A."/>
            <person name="de la Torre P."/>
            <person name="Carrero J.C."/>
            <person name="Sanchez-Flores A."/>
            <person name="Laclette J.P."/>
        </authorList>
    </citation>
    <scope>NUCLEOTIDE SEQUENCE [LARGE SCALE GENOMIC DNA]</scope>
    <source>
        <strain evidence="4">WFUcys</strain>
    </source>
</reference>
<feature type="region of interest" description="Disordered" evidence="2">
    <location>
        <begin position="1"/>
        <end position="24"/>
    </location>
</feature>
<dbReference type="CDD" id="cd00190">
    <property type="entry name" value="Tryp_SPc"/>
    <property type="match status" value="1"/>
</dbReference>
<dbReference type="EMBL" id="JAKROA010000005">
    <property type="protein sequence ID" value="KAL5106836.1"/>
    <property type="molecule type" value="Genomic_DNA"/>
</dbReference>
<dbReference type="Gene3D" id="2.40.10.10">
    <property type="entry name" value="Trypsin-like serine proteases"/>
    <property type="match status" value="1"/>
</dbReference>
<dbReference type="SUPFAM" id="SSF50494">
    <property type="entry name" value="Trypsin-like serine proteases"/>
    <property type="match status" value="1"/>
</dbReference>
<feature type="region of interest" description="Disordered" evidence="2">
    <location>
        <begin position="699"/>
        <end position="751"/>
    </location>
</feature>
<gene>
    <name evidence="4" type="ORF">TcWFU_005203</name>
</gene>
<keyword evidence="1" id="KW-1015">Disulfide bond</keyword>
<accession>A0ABR4QB44</accession>
<evidence type="ECO:0000313" key="4">
    <source>
        <dbReference type="EMBL" id="KAL5106836.1"/>
    </source>
</evidence>
<dbReference type="Pfam" id="PF00089">
    <property type="entry name" value="Trypsin"/>
    <property type="match status" value="2"/>
</dbReference>
<feature type="compositionally biased region" description="Low complexity" evidence="2">
    <location>
        <begin position="869"/>
        <end position="881"/>
    </location>
</feature>
<keyword evidence="5" id="KW-1185">Reference proteome</keyword>
<feature type="compositionally biased region" description="Basic and acidic residues" evidence="2">
    <location>
        <begin position="714"/>
        <end position="728"/>
    </location>
</feature>
<feature type="compositionally biased region" description="Basic residues" evidence="2">
    <location>
        <begin position="14"/>
        <end position="24"/>
    </location>
</feature>
<dbReference type="InterPro" id="IPR000884">
    <property type="entry name" value="TSP1_rpt"/>
</dbReference>
<comment type="caution">
    <text evidence="4">The sequence shown here is derived from an EMBL/GenBank/DDBJ whole genome shotgun (WGS) entry which is preliminary data.</text>
</comment>
<dbReference type="InterPro" id="IPR001254">
    <property type="entry name" value="Trypsin_dom"/>
</dbReference>
<dbReference type="InterPro" id="IPR043504">
    <property type="entry name" value="Peptidase_S1_PA_chymotrypsin"/>
</dbReference>
<dbReference type="PRINTS" id="PR00722">
    <property type="entry name" value="CHYMOTRYPSIN"/>
</dbReference>
<dbReference type="Proteomes" id="UP001651158">
    <property type="component" value="Unassembled WGS sequence"/>
</dbReference>
<evidence type="ECO:0000259" key="3">
    <source>
        <dbReference type="PROSITE" id="PS50240"/>
    </source>
</evidence>
<dbReference type="PROSITE" id="PS00134">
    <property type="entry name" value="TRYPSIN_HIS"/>
    <property type="match status" value="1"/>
</dbReference>
<evidence type="ECO:0000256" key="1">
    <source>
        <dbReference type="ARBA" id="ARBA00023157"/>
    </source>
</evidence>
<dbReference type="PANTHER" id="PTHR24252:SF16">
    <property type="entry name" value="TRANSMEMBRANE SERINE PROTEASE 15"/>
    <property type="match status" value="1"/>
</dbReference>
<dbReference type="SMART" id="SM00020">
    <property type="entry name" value="Tryp_SPc"/>
    <property type="match status" value="1"/>
</dbReference>
<feature type="domain" description="Peptidase S1" evidence="3">
    <location>
        <begin position="188"/>
        <end position="490"/>
    </location>
</feature>
<sequence length="909" mass="102549">MSTVYAKHNDGRTRTQRSTKGARKHTYKPAEMMLWVVRLCVLALLTCLTLTQTSPSNASSPLSPPTPTPSQNKLFARYAMDRGTLLLRRKIFIFRNELYTPWSNWSNCSARDCTELRYRQCLNDSYENYISNLIRTNNCPFQYVVETRRCVNDAECHKEAPSKILKELSNTCGKRPSFKGKRGISSKILGGREAKPHSWPWQVALYVRPLTVESRSSRSPAIDSPFCGATLIAPSWLITAAHCLSELVPDKVLTVGQVFSVEEELELSIRARIGDHVRGRRDGPQEVSRLIELAIIHPDYRRGFSEQGFDAALLKLDEPVEFSDKVSSICIPDRSLHLPEGHTCYAAGWGATSPDTALLPEPLGFMDFLSASIFLRPCGLGQSSASNRRCRGPRQPLRLLEVDLPLVSLQRCRRTFRNLREWVHVCAGEKGKDTCRGDSGGGLFCQNPEDGRWHIYGVTSFGSVLGCGEHYGVEFVWLVNYWPYRGANQEANLHAFESYHLRNSILTMIETKEASNSYSVKMDHVVSVPVDLREMSAAHPMSNQSIHRTAGVMRLNASGLDGSENRVFGGVDEPKEYSDDANTSELAQDVDLLYELIDEKDAEAKELKRDLKALRESCSEFQGNLEEAQMIITEQQEQLAVYRQEVAVSKSNIEALKLRNFVLASNSKGATDEIRKMVEEYHEMQEELERLRQERRATEAEMARLRKQGSFLRKRADDERTSQGKRDATGGIGDEMSGTGSACGRPPVQDTSSDVAELIRKLRTEKQHWEEYANRLVRAMAESGLSPNDLLEAQENTASMATAQDAERWRTYAVRLLADVVSTDPSRLTEFDRRLLHQYTFKDGECVAPRRNFSSFGLDTNSIEGVALPTPSSTSASASTERSTRVNFAQTRRRKIDRLKEFFQRRGRH</sequence>
<evidence type="ECO:0000313" key="5">
    <source>
        <dbReference type="Proteomes" id="UP001651158"/>
    </source>
</evidence>
<name>A0ABR4QB44_9CEST</name>
<dbReference type="InterPro" id="IPR001314">
    <property type="entry name" value="Peptidase_S1A"/>
</dbReference>
<feature type="region of interest" description="Disordered" evidence="2">
    <location>
        <begin position="868"/>
        <end position="887"/>
    </location>
</feature>
<dbReference type="PROSITE" id="PS50240">
    <property type="entry name" value="TRYPSIN_DOM"/>
    <property type="match status" value="1"/>
</dbReference>